<feature type="compositionally biased region" description="Basic and acidic residues" evidence="1">
    <location>
        <begin position="197"/>
        <end position="214"/>
    </location>
</feature>
<evidence type="ECO:0000313" key="5">
    <source>
        <dbReference type="EMBL" id="MFC6887728.1"/>
    </source>
</evidence>
<dbReference type="Proteomes" id="UP001596333">
    <property type="component" value="Unassembled WGS sequence"/>
</dbReference>
<name>A0ABD5UIW1_9EURY</name>
<feature type="region of interest" description="Disordered" evidence="1">
    <location>
        <begin position="197"/>
        <end position="245"/>
    </location>
</feature>
<protein>
    <submittedName>
        <fullName evidence="5">Uncharacterized protein</fullName>
    </submittedName>
</protein>
<dbReference type="InterPro" id="IPR058810">
    <property type="entry name" value="DUF8073_C"/>
</dbReference>
<organism evidence="5 6">
    <name type="scientific">Halorubrum trueperi</name>
    <dbReference type="NCBI Taxonomy" id="2004704"/>
    <lineage>
        <taxon>Archaea</taxon>
        <taxon>Methanobacteriati</taxon>
        <taxon>Methanobacteriota</taxon>
        <taxon>Stenosarchaea group</taxon>
        <taxon>Halobacteria</taxon>
        <taxon>Halobacteriales</taxon>
        <taxon>Haloferacaceae</taxon>
        <taxon>Halorubrum</taxon>
    </lineage>
</organism>
<evidence type="ECO:0000259" key="3">
    <source>
        <dbReference type="Pfam" id="PF26271"/>
    </source>
</evidence>
<evidence type="ECO:0000256" key="1">
    <source>
        <dbReference type="SAM" id="MobiDB-lite"/>
    </source>
</evidence>
<comment type="caution">
    <text evidence="5">The sequence shown here is derived from an EMBL/GenBank/DDBJ whole genome shotgun (WGS) entry which is preliminary data.</text>
</comment>
<keyword evidence="6" id="KW-1185">Reference proteome</keyword>
<dbReference type="InterPro" id="IPR058811">
    <property type="entry name" value="DUF8073_N"/>
</dbReference>
<dbReference type="EMBL" id="JBHSXI010000001">
    <property type="protein sequence ID" value="MFC6887728.1"/>
    <property type="molecule type" value="Genomic_DNA"/>
</dbReference>
<dbReference type="Pfam" id="PF26271">
    <property type="entry name" value="DUF8073_M"/>
    <property type="match status" value="1"/>
</dbReference>
<feature type="domain" description="DUF8073" evidence="4">
    <location>
        <begin position="4"/>
        <end position="114"/>
    </location>
</feature>
<gene>
    <name evidence="5" type="ORF">ACFQEY_01480</name>
</gene>
<dbReference type="Pfam" id="PF26272">
    <property type="entry name" value="DUF8073_N"/>
    <property type="match status" value="1"/>
</dbReference>
<evidence type="ECO:0000259" key="2">
    <source>
        <dbReference type="Pfam" id="PF26270"/>
    </source>
</evidence>
<feature type="domain" description="DUF8073" evidence="2">
    <location>
        <begin position="254"/>
        <end position="316"/>
    </location>
</feature>
<proteinExistence type="predicted"/>
<accession>A0ABD5UIW1</accession>
<reference evidence="5 6" key="1">
    <citation type="journal article" date="2019" name="Int. J. Syst. Evol. Microbiol.">
        <title>The Global Catalogue of Microorganisms (GCM) 10K type strain sequencing project: providing services to taxonomists for standard genome sequencing and annotation.</title>
        <authorList>
            <consortium name="The Broad Institute Genomics Platform"/>
            <consortium name="The Broad Institute Genome Sequencing Center for Infectious Disease"/>
            <person name="Wu L."/>
            <person name="Ma J."/>
        </authorList>
    </citation>
    <scope>NUCLEOTIDE SEQUENCE [LARGE SCALE GENOMIC DNA]</scope>
    <source>
        <strain evidence="5 6">Y73</strain>
    </source>
</reference>
<evidence type="ECO:0000313" key="6">
    <source>
        <dbReference type="Proteomes" id="UP001596333"/>
    </source>
</evidence>
<dbReference type="RefSeq" id="WP_379764081.1">
    <property type="nucleotide sequence ID" value="NZ_JBHSXI010000001.1"/>
</dbReference>
<dbReference type="Pfam" id="PF26270">
    <property type="entry name" value="DUF8073_C"/>
    <property type="match status" value="1"/>
</dbReference>
<feature type="domain" description="DUF8073" evidence="3">
    <location>
        <begin position="151"/>
        <end position="191"/>
    </location>
</feature>
<dbReference type="AlphaFoldDB" id="A0ABD5UIW1"/>
<sequence>MDLQHSFHTLSRVVEQIESRDRSVRDLEVTTTSDTPGILDVRMTLTIPLCATSTGTADTLITPQAASITGSDGVTITCSISDLVPILTDTKSVAVGEQGVRVEDGEFILTVEFNIEPANSAEDTEQGTNEEIEDPIAARLAAVRSDDVPAYDDIEYLRTLYKSCGTFTEMSERIEMDIAAETVRRYMIEADIHEPTSYDTAVHDAENDGKHEPIDDSESTATRADRAPSPPDSETGDEQLLTDGIGLPDGVTVDDIVEAVAGAASVYEVQLSLELSHAETRDLLRQLNLIDLVLHRIDAPRQDASKDDIVRRMRQYSGANA</sequence>
<evidence type="ECO:0000259" key="4">
    <source>
        <dbReference type="Pfam" id="PF26272"/>
    </source>
</evidence>
<dbReference type="InterPro" id="IPR058809">
    <property type="entry name" value="DUF8073_M"/>
</dbReference>